<accession>A0A507AQQ2</accession>
<evidence type="ECO:0000313" key="6">
    <source>
        <dbReference type="Proteomes" id="UP000319257"/>
    </source>
</evidence>
<dbReference type="InterPro" id="IPR057326">
    <property type="entry name" value="KR_dom"/>
</dbReference>
<proteinExistence type="inferred from homology"/>
<protein>
    <recommendedName>
        <fullName evidence="4">Ketoreductase domain-containing protein</fullName>
    </recommendedName>
</protein>
<organism evidence="5 6">
    <name type="scientific">Thyridium curvatum</name>
    <dbReference type="NCBI Taxonomy" id="1093900"/>
    <lineage>
        <taxon>Eukaryota</taxon>
        <taxon>Fungi</taxon>
        <taxon>Dikarya</taxon>
        <taxon>Ascomycota</taxon>
        <taxon>Pezizomycotina</taxon>
        <taxon>Sordariomycetes</taxon>
        <taxon>Sordariomycetidae</taxon>
        <taxon>Thyridiales</taxon>
        <taxon>Thyridiaceae</taxon>
        <taxon>Thyridium</taxon>
    </lineage>
</organism>
<keyword evidence="6" id="KW-1185">Reference proteome</keyword>
<dbReference type="STRING" id="1093900.A0A507AQQ2"/>
<dbReference type="Gene3D" id="3.40.50.720">
    <property type="entry name" value="NAD(P)-binding Rossmann-like Domain"/>
    <property type="match status" value="1"/>
</dbReference>
<keyword evidence="2" id="KW-0521">NADP</keyword>
<dbReference type="Proteomes" id="UP000319257">
    <property type="component" value="Unassembled WGS sequence"/>
</dbReference>
<reference evidence="5 6" key="1">
    <citation type="submission" date="2019-06" db="EMBL/GenBank/DDBJ databases">
        <title>Draft genome sequence of the filamentous fungus Phialemoniopsis curvata isolated from diesel fuel.</title>
        <authorList>
            <person name="Varaljay V.A."/>
            <person name="Lyon W.J."/>
            <person name="Crouch A.L."/>
            <person name="Drake C.E."/>
            <person name="Hollomon J.M."/>
            <person name="Nadeau L.J."/>
            <person name="Nunn H.S."/>
            <person name="Stevenson B.S."/>
            <person name="Bojanowski C.L."/>
            <person name="Crookes-Goodson W.J."/>
        </authorList>
    </citation>
    <scope>NUCLEOTIDE SEQUENCE [LARGE SCALE GENOMIC DNA]</scope>
    <source>
        <strain evidence="5 6">D216</strain>
    </source>
</reference>
<evidence type="ECO:0000256" key="1">
    <source>
        <dbReference type="ARBA" id="ARBA00006484"/>
    </source>
</evidence>
<keyword evidence="3" id="KW-0560">Oxidoreductase</keyword>
<dbReference type="SMART" id="SM00822">
    <property type="entry name" value="PKS_KR"/>
    <property type="match status" value="1"/>
</dbReference>
<dbReference type="PANTHER" id="PTHR43008">
    <property type="entry name" value="BENZIL REDUCTASE"/>
    <property type="match status" value="1"/>
</dbReference>
<comment type="similarity">
    <text evidence="1">Belongs to the short-chain dehydrogenases/reductases (SDR) family.</text>
</comment>
<feature type="domain" description="Ketoreductase" evidence="4">
    <location>
        <begin position="307"/>
        <end position="485"/>
    </location>
</feature>
<dbReference type="InParanoid" id="A0A507AQQ2"/>
<evidence type="ECO:0000256" key="3">
    <source>
        <dbReference type="ARBA" id="ARBA00023002"/>
    </source>
</evidence>
<evidence type="ECO:0000256" key="2">
    <source>
        <dbReference type="ARBA" id="ARBA00022857"/>
    </source>
</evidence>
<dbReference type="InterPro" id="IPR002347">
    <property type="entry name" value="SDR_fam"/>
</dbReference>
<evidence type="ECO:0000313" key="5">
    <source>
        <dbReference type="EMBL" id="TPX12312.1"/>
    </source>
</evidence>
<dbReference type="RefSeq" id="XP_030994023.1">
    <property type="nucleotide sequence ID" value="XM_031141649.1"/>
</dbReference>
<dbReference type="Gene3D" id="2.60.120.620">
    <property type="entry name" value="q2cbj1_9rhob like domain"/>
    <property type="match status" value="1"/>
</dbReference>
<gene>
    <name evidence="5" type="ORF">E0L32_006959</name>
</gene>
<dbReference type="PANTHER" id="PTHR43008:SF8">
    <property type="entry name" value="BENZIL REDUCTASE ((S)-BENZOIN FORMING) IRC24"/>
    <property type="match status" value="1"/>
</dbReference>
<dbReference type="SUPFAM" id="SSF51197">
    <property type="entry name" value="Clavaminate synthase-like"/>
    <property type="match status" value="1"/>
</dbReference>
<dbReference type="InterPro" id="IPR020904">
    <property type="entry name" value="Sc_DH/Rdtase_CS"/>
</dbReference>
<sequence length="553" mass="61566">MAVASKDDVKQIFLTEEERKNGRYSPRTLVEVLEAMNQDGLVVLKGVIPVETINKLNKNMCADADRRILDPSQSYNHGLKSNILQRPPVNDPEYLSKDVYFNPYLLQLANAYLGHRPVWNWLTANTALAHTGGMRQPVHKDCNFDHPLFPYIFIANIPLCDFSTTCRDQEVASTPESIRPYPVARVGESIPPITTEAKERRLKVRPPIQPACYRGDIMVRDIRTWHAGMPNSSGEHRIMLGLGYQSPSYPNYTMRLHLPYAQREFFLQHGGDLVDVRSCDEHIWNWVFNHRCIWRIWLSSDCIMSPKVFIVTGASKGIGAAIAQRLLSQSHNVVLVARSQEPLEAVKKSHSSQVEYVAGDVTDASVARKIIDVAITSFGHINGLVLNHGVLAPKKLSEVSVDEFRQVYDVNVFSQLAIAKEALVQLRKSKGCIIWISAATVNLTFVAWASYSSSKAAVNVIATHLAAEEPDIISVSIEPGRVDTDMQAGIRSKGKESMDSAIYDNFVDTFNQGGLLRPEQPANVIAGVVAAPFSELSGKILSWDSPELACYQE</sequence>
<name>A0A507AQQ2_9PEZI</name>
<dbReference type="InterPro" id="IPR036291">
    <property type="entry name" value="NAD(P)-bd_dom_sf"/>
</dbReference>
<dbReference type="PRINTS" id="PR00081">
    <property type="entry name" value="GDHRDH"/>
</dbReference>
<dbReference type="Pfam" id="PF00106">
    <property type="entry name" value="adh_short"/>
    <property type="match status" value="1"/>
</dbReference>
<dbReference type="GO" id="GO:0050664">
    <property type="term" value="F:oxidoreductase activity, acting on NAD(P)H, oxygen as acceptor"/>
    <property type="evidence" value="ECO:0007669"/>
    <property type="project" value="TreeGrafter"/>
</dbReference>
<dbReference type="AlphaFoldDB" id="A0A507AQQ2"/>
<dbReference type="FunFam" id="3.40.50.720:FF:000281">
    <property type="entry name" value="Uncharacterized oxidoreductase YIR035C"/>
    <property type="match status" value="1"/>
</dbReference>
<comment type="caution">
    <text evidence="5">The sequence shown here is derived from an EMBL/GenBank/DDBJ whole genome shotgun (WGS) entry which is preliminary data.</text>
</comment>
<dbReference type="PROSITE" id="PS00061">
    <property type="entry name" value="ADH_SHORT"/>
    <property type="match status" value="1"/>
</dbReference>
<dbReference type="EMBL" id="SKBQ01000041">
    <property type="protein sequence ID" value="TPX12312.1"/>
    <property type="molecule type" value="Genomic_DNA"/>
</dbReference>
<dbReference type="OrthoDB" id="407832at2759"/>
<evidence type="ECO:0000259" key="4">
    <source>
        <dbReference type="SMART" id="SM00822"/>
    </source>
</evidence>
<dbReference type="SUPFAM" id="SSF51735">
    <property type="entry name" value="NAD(P)-binding Rossmann-fold domains"/>
    <property type="match status" value="1"/>
</dbReference>
<dbReference type="GeneID" id="41974406"/>